<dbReference type="PROSITE" id="PS50943">
    <property type="entry name" value="HTH_CROC1"/>
    <property type="match status" value="1"/>
</dbReference>
<dbReference type="InterPro" id="IPR010982">
    <property type="entry name" value="Lambda_DNA-bd_dom_sf"/>
</dbReference>
<protein>
    <submittedName>
        <fullName evidence="2">XRE family transcriptional regulator</fullName>
    </submittedName>
</protein>
<accession>A0A2W5EZJ1</accession>
<dbReference type="EMBL" id="QFOI01000113">
    <property type="protein sequence ID" value="PZP49405.1"/>
    <property type="molecule type" value="Genomic_DNA"/>
</dbReference>
<dbReference type="InterPro" id="IPR001387">
    <property type="entry name" value="Cro/C1-type_HTH"/>
</dbReference>
<comment type="caution">
    <text evidence="2">The sequence shown here is derived from an EMBL/GenBank/DDBJ whole genome shotgun (WGS) entry which is preliminary data.</text>
</comment>
<dbReference type="CDD" id="cd00093">
    <property type="entry name" value="HTH_XRE"/>
    <property type="match status" value="1"/>
</dbReference>
<feature type="domain" description="HTH cro/C1-type" evidence="1">
    <location>
        <begin position="10"/>
        <end position="65"/>
    </location>
</feature>
<sequence length="118" mass="13566">MMMSTLGIVLKEARKNVVLTLRQVEEMTGISNAYLSQLENDKIKNPSVNILSKLSSLYKVSLKTLLSNAKMIDKKEAQQEEINLNFAQKIAFRAENLTEEERNDVLKYLEFIKSKKEL</sequence>
<reference evidence="2 3" key="1">
    <citation type="submission" date="2017-11" db="EMBL/GenBank/DDBJ databases">
        <title>Infants hospitalized years apart are colonized by the same room-sourced microbial strains.</title>
        <authorList>
            <person name="Brooks B."/>
            <person name="Olm M.R."/>
            <person name="Firek B.A."/>
            <person name="Baker R."/>
            <person name="Thomas B.C."/>
            <person name="Morowitz M.J."/>
            <person name="Banfield J.F."/>
        </authorList>
    </citation>
    <scope>NUCLEOTIDE SEQUENCE [LARGE SCALE GENOMIC DNA]</scope>
    <source>
        <strain evidence="2">S2_009_000_R2_76</strain>
    </source>
</reference>
<dbReference type="Gene3D" id="1.10.260.40">
    <property type="entry name" value="lambda repressor-like DNA-binding domains"/>
    <property type="match status" value="1"/>
</dbReference>
<evidence type="ECO:0000313" key="2">
    <source>
        <dbReference type="EMBL" id="PZP49405.1"/>
    </source>
</evidence>
<gene>
    <name evidence="2" type="ORF">DI598_07900</name>
</gene>
<dbReference type="Proteomes" id="UP000249645">
    <property type="component" value="Unassembled WGS sequence"/>
</dbReference>
<dbReference type="AlphaFoldDB" id="A0A2W5EZJ1"/>
<evidence type="ECO:0000259" key="1">
    <source>
        <dbReference type="PROSITE" id="PS50943"/>
    </source>
</evidence>
<dbReference type="SUPFAM" id="SSF47413">
    <property type="entry name" value="lambda repressor-like DNA-binding domains"/>
    <property type="match status" value="1"/>
</dbReference>
<organism evidence="2 3">
    <name type="scientific">Pseudopedobacter saltans</name>
    <dbReference type="NCBI Taxonomy" id="151895"/>
    <lineage>
        <taxon>Bacteria</taxon>
        <taxon>Pseudomonadati</taxon>
        <taxon>Bacteroidota</taxon>
        <taxon>Sphingobacteriia</taxon>
        <taxon>Sphingobacteriales</taxon>
        <taxon>Sphingobacteriaceae</taxon>
        <taxon>Pseudopedobacter</taxon>
    </lineage>
</organism>
<dbReference type="Pfam" id="PF01381">
    <property type="entry name" value="HTH_3"/>
    <property type="match status" value="1"/>
</dbReference>
<dbReference type="GO" id="GO:0003677">
    <property type="term" value="F:DNA binding"/>
    <property type="evidence" value="ECO:0007669"/>
    <property type="project" value="InterPro"/>
</dbReference>
<dbReference type="SMART" id="SM00530">
    <property type="entry name" value="HTH_XRE"/>
    <property type="match status" value="1"/>
</dbReference>
<proteinExistence type="predicted"/>
<name>A0A2W5EZJ1_9SPHI</name>
<evidence type="ECO:0000313" key="3">
    <source>
        <dbReference type="Proteomes" id="UP000249645"/>
    </source>
</evidence>